<gene>
    <name evidence="1" type="ORF">Hamer_G019947</name>
</gene>
<dbReference type="EMBL" id="JAHLQT010028706">
    <property type="protein sequence ID" value="KAG7161932.1"/>
    <property type="molecule type" value="Genomic_DNA"/>
</dbReference>
<keyword evidence="2" id="KW-1185">Reference proteome</keyword>
<name>A0A8J5MSI2_HOMAM</name>
<dbReference type="OrthoDB" id="6373712at2759"/>
<evidence type="ECO:0000313" key="1">
    <source>
        <dbReference type="EMBL" id="KAG7161932.1"/>
    </source>
</evidence>
<proteinExistence type="predicted"/>
<protein>
    <submittedName>
        <fullName evidence="1">Uncharacterized protein</fullName>
    </submittedName>
</protein>
<organism evidence="1 2">
    <name type="scientific">Homarus americanus</name>
    <name type="common">American lobster</name>
    <dbReference type="NCBI Taxonomy" id="6706"/>
    <lineage>
        <taxon>Eukaryota</taxon>
        <taxon>Metazoa</taxon>
        <taxon>Ecdysozoa</taxon>
        <taxon>Arthropoda</taxon>
        <taxon>Crustacea</taxon>
        <taxon>Multicrustacea</taxon>
        <taxon>Malacostraca</taxon>
        <taxon>Eumalacostraca</taxon>
        <taxon>Eucarida</taxon>
        <taxon>Decapoda</taxon>
        <taxon>Pleocyemata</taxon>
        <taxon>Astacidea</taxon>
        <taxon>Nephropoidea</taxon>
        <taxon>Nephropidae</taxon>
        <taxon>Homarus</taxon>
    </lineage>
</organism>
<dbReference type="AlphaFoldDB" id="A0A8J5MSI2"/>
<dbReference type="Proteomes" id="UP000747542">
    <property type="component" value="Unassembled WGS sequence"/>
</dbReference>
<reference evidence="1" key="1">
    <citation type="journal article" date="2021" name="Sci. Adv.">
        <title>The American lobster genome reveals insights on longevity, neural, and immune adaptations.</title>
        <authorList>
            <person name="Polinski J.M."/>
            <person name="Zimin A.V."/>
            <person name="Clark K.F."/>
            <person name="Kohn A.B."/>
            <person name="Sadowski N."/>
            <person name="Timp W."/>
            <person name="Ptitsyn A."/>
            <person name="Khanna P."/>
            <person name="Romanova D.Y."/>
            <person name="Williams P."/>
            <person name="Greenwood S.J."/>
            <person name="Moroz L.L."/>
            <person name="Walt D.R."/>
            <person name="Bodnar A.G."/>
        </authorList>
    </citation>
    <scope>NUCLEOTIDE SEQUENCE</scope>
    <source>
        <strain evidence="1">GMGI-L3</strain>
    </source>
</reference>
<sequence length="433" mass="49490">MASCRRRLMVVVSCSLTAMVLYPPVKVYVKNMQVSPHPWRGKVAAERYNSQQNLNLSDSSVKTEEPSSSASRYTATVRLTKMKCTPADDTKGLPWDDNTTTEDDLYSPYISNIQFTKVTKVIQSDNLTLYVCNIHLKVDPCSCTRTIEAHLLHPCPTNTADPDELLQQIKSSLGESNCGDFATLRGGGQKVVSYSVYGKFPNDYYQGMEELLPRLRQVYPDWSVRVYLDISSTSLQNWVCSLVCEHPHLDVCNVRQLPMLGDVSSSTGRVWRFSVVGDALVSHYMIRDSDSPVLQREVDAVDQWLKSHTCYHIMRDNIYHSLPMLAGMWGGCNTWRVGEAIEAMDYALCHAQADTADQEILKSHLWPVARLNATVHDSYTCRRFGKSLPFPSQRVNFTFVGQRSYRRMHRRERTYIHCPLLCRPKEHHNWLYC</sequence>
<comment type="caution">
    <text evidence="1">The sequence shown here is derived from an EMBL/GenBank/DDBJ whole genome shotgun (WGS) entry which is preliminary data.</text>
</comment>
<accession>A0A8J5MSI2</accession>
<evidence type="ECO:0000313" key="2">
    <source>
        <dbReference type="Proteomes" id="UP000747542"/>
    </source>
</evidence>